<feature type="region of interest" description="Disordered" evidence="1">
    <location>
        <begin position="29"/>
        <end position="69"/>
    </location>
</feature>
<keyword evidence="2" id="KW-0732">Signal</keyword>
<keyword evidence="4" id="KW-1185">Reference proteome</keyword>
<comment type="caution">
    <text evidence="3">The sequence shown here is derived from an EMBL/GenBank/DDBJ whole genome shotgun (WGS) entry which is preliminary data.</text>
</comment>
<feature type="chain" id="PRO_5041693367" description="Lipoprotein" evidence="2">
    <location>
        <begin position="28"/>
        <end position="227"/>
    </location>
</feature>
<reference evidence="3 4" key="1">
    <citation type="submission" date="2019-07" db="EMBL/GenBank/DDBJ databases">
        <title>Whole genome shotgun sequence of Agrococcus baldri NBRC 103055.</title>
        <authorList>
            <person name="Hosoyama A."/>
            <person name="Uohara A."/>
            <person name="Ohji S."/>
            <person name="Ichikawa N."/>
        </authorList>
    </citation>
    <scope>NUCLEOTIDE SEQUENCE [LARGE SCALE GENOMIC DNA]</scope>
    <source>
        <strain evidence="3 4">NBRC 103055</strain>
    </source>
</reference>
<organism evidence="3 4">
    <name type="scientific">Agrococcus baldri</name>
    <dbReference type="NCBI Taxonomy" id="153730"/>
    <lineage>
        <taxon>Bacteria</taxon>
        <taxon>Bacillati</taxon>
        <taxon>Actinomycetota</taxon>
        <taxon>Actinomycetes</taxon>
        <taxon>Micrococcales</taxon>
        <taxon>Microbacteriaceae</taxon>
        <taxon>Agrococcus</taxon>
    </lineage>
</organism>
<feature type="compositionally biased region" description="Low complexity" evidence="1">
    <location>
        <begin position="33"/>
        <end position="68"/>
    </location>
</feature>
<gene>
    <name evidence="3" type="ORF">ABA31_10020</name>
</gene>
<dbReference type="EMBL" id="BJUU01000004">
    <property type="protein sequence ID" value="GEK79651.1"/>
    <property type="molecule type" value="Genomic_DNA"/>
</dbReference>
<sequence>MAPMRSPPLAALALAALLALGLSSCLAPPPQPEAGDGPAPAATAPAATGAAPTAAAPDPTAAPDASAAQHDPGYCGDAFVLSQLELSGWTWAGDDEARLEAARPVAAFHPEEVVEGREVVCSTTFLMPVDGQAGAASYSVAIIAGQGGDAALALEELAAWAEANAYLPRGEGDYIEHVRMGHDSLIAAKLMFRVVGDAISATDALALEHTDAHPEDVIVTHVDFGVS</sequence>
<evidence type="ECO:0000256" key="1">
    <source>
        <dbReference type="SAM" id="MobiDB-lite"/>
    </source>
</evidence>
<evidence type="ECO:0008006" key="5">
    <source>
        <dbReference type="Google" id="ProtNLM"/>
    </source>
</evidence>
<proteinExistence type="predicted"/>
<feature type="signal peptide" evidence="2">
    <location>
        <begin position="1"/>
        <end position="27"/>
    </location>
</feature>
<name>A0AA87UR41_9MICO</name>
<dbReference type="PROSITE" id="PS51257">
    <property type="entry name" value="PROKAR_LIPOPROTEIN"/>
    <property type="match status" value="1"/>
</dbReference>
<evidence type="ECO:0000256" key="2">
    <source>
        <dbReference type="SAM" id="SignalP"/>
    </source>
</evidence>
<protein>
    <recommendedName>
        <fullName evidence="5">Lipoprotein</fullName>
    </recommendedName>
</protein>
<evidence type="ECO:0000313" key="4">
    <source>
        <dbReference type="Proteomes" id="UP000321749"/>
    </source>
</evidence>
<dbReference type="RefSeq" id="WP_146793233.1">
    <property type="nucleotide sequence ID" value="NZ_BJUU01000004.1"/>
</dbReference>
<dbReference type="AlphaFoldDB" id="A0AA87UR41"/>
<dbReference type="Proteomes" id="UP000321749">
    <property type="component" value="Unassembled WGS sequence"/>
</dbReference>
<accession>A0AA87UR41</accession>
<evidence type="ECO:0000313" key="3">
    <source>
        <dbReference type="EMBL" id="GEK79651.1"/>
    </source>
</evidence>